<proteinExistence type="predicted"/>
<feature type="transmembrane region" description="Helical" evidence="6">
    <location>
        <begin position="628"/>
        <end position="649"/>
    </location>
</feature>
<comment type="caution">
    <text evidence="7">The sequence shown here is derived from an EMBL/GenBank/DDBJ whole genome shotgun (WGS) entry which is preliminary data.</text>
</comment>
<feature type="compositionally biased region" description="Polar residues" evidence="5">
    <location>
        <begin position="51"/>
        <end position="64"/>
    </location>
</feature>
<feature type="compositionally biased region" description="Basic residues" evidence="5">
    <location>
        <begin position="280"/>
        <end position="302"/>
    </location>
</feature>
<dbReference type="GO" id="GO:0015165">
    <property type="term" value="F:pyrimidine nucleotide-sugar transmembrane transporter activity"/>
    <property type="evidence" value="ECO:0007669"/>
    <property type="project" value="InterPro"/>
</dbReference>
<dbReference type="SUPFAM" id="SSF103481">
    <property type="entry name" value="Multidrug resistance efflux transporter EmrE"/>
    <property type="match status" value="2"/>
</dbReference>
<feature type="region of interest" description="Disordered" evidence="5">
    <location>
        <begin position="819"/>
        <end position="843"/>
    </location>
</feature>
<keyword evidence="7" id="KW-0813">Transport</keyword>
<dbReference type="PANTHER" id="PTHR10231">
    <property type="entry name" value="NUCLEOTIDE-SUGAR TRANSMEMBRANE TRANSPORTER"/>
    <property type="match status" value="1"/>
</dbReference>
<keyword evidence="7" id="KW-0762">Sugar transport</keyword>
<feature type="compositionally biased region" description="Polar residues" evidence="5">
    <location>
        <begin position="147"/>
        <end position="157"/>
    </location>
</feature>
<keyword evidence="2 6" id="KW-0812">Transmembrane</keyword>
<feature type="transmembrane region" description="Helical" evidence="6">
    <location>
        <begin position="730"/>
        <end position="747"/>
    </location>
</feature>
<feature type="transmembrane region" description="Helical" evidence="6">
    <location>
        <begin position="669"/>
        <end position="686"/>
    </location>
</feature>
<evidence type="ECO:0000313" key="8">
    <source>
        <dbReference type="Proteomes" id="UP000076584"/>
    </source>
</evidence>
<comment type="subcellular location">
    <subcellularLocation>
        <location evidence="1">Membrane</location>
        <topology evidence="1">Multi-pass membrane protein</topology>
    </subcellularLocation>
</comment>
<evidence type="ECO:0000256" key="2">
    <source>
        <dbReference type="ARBA" id="ARBA00022692"/>
    </source>
</evidence>
<feature type="transmembrane region" description="Helical" evidence="6">
    <location>
        <begin position="698"/>
        <end position="723"/>
    </location>
</feature>
<feature type="region of interest" description="Disordered" evidence="5">
    <location>
        <begin position="147"/>
        <end position="179"/>
    </location>
</feature>
<dbReference type="EMBL" id="LFIW01002852">
    <property type="protein sequence ID" value="KZL63188.1"/>
    <property type="molecule type" value="Genomic_DNA"/>
</dbReference>
<evidence type="ECO:0000256" key="5">
    <source>
        <dbReference type="SAM" id="MobiDB-lite"/>
    </source>
</evidence>
<feature type="transmembrane region" description="Helical" evidence="6">
    <location>
        <begin position="753"/>
        <end position="771"/>
    </location>
</feature>
<keyword evidence="3 6" id="KW-1133">Transmembrane helix</keyword>
<dbReference type="STRING" id="1573173.A0A166L7B4"/>
<dbReference type="InterPro" id="IPR007271">
    <property type="entry name" value="Nuc_sug_transpt"/>
</dbReference>
<evidence type="ECO:0000256" key="4">
    <source>
        <dbReference type="ARBA" id="ARBA00023136"/>
    </source>
</evidence>
<evidence type="ECO:0000256" key="1">
    <source>
        <dbReference type="ARBA" id="ARBA00004141"/>
    </source>
</evidence>
<feature type="non-terminal residue" evidence="7">
    <location>
        <position position="1"/>
    </location>
</feature>
<feature type="region of interest" description="Disordered" evidence="5">
    <location>
        <begin position="19"/>
        <end position="89"/>
    </location>
</feature>
<dbReference type="NCBIfam" id="TIGR00803">
    <property type="entry name" value="nst"/>
    <property type="match status" value="2"/>
</dbReference>
<feature type="compositionally biased region" description="Low complexity" evidence="5">
    <location>
        <begin position="257"/>
        <end position="268"/>
    </location>
</feature>
<dbReference type="GO" id="GO:0000139">
    <property type="term" value="C:Golgi membrane"/>
    <property type="evidence" value="ECO:0007669"/>
    <property type="project" value="InterPro"/>
</dbReference>
<dbReference type="InterPro" id="IPR037185">
    <property type="entry name" value="EmrE-like"/>
</dbReference>
<dbReference type="Pfam" id="PF04142">
    <property type="entry name" value="Nuc_sug_transp"/>
    <property type="match status" value="1"/>
</dbReference>
<dbReference type="Proteomes" id="UP000076584">
    <property type="component" value="Unassembled WGS sequence"/>
</dbReference>
<dbReference type="AlphaFoldDB" id="A0A166L7B4"/>
<feature type="compositionally biased region" description="Basic and acidic residues" evidence="5">
    <location>
        <begin position="65"/>
        <end position="76"/>
    </location>
</feature>
<gene>
    <name evidence="7" type="ORF">CI238_12838</name>
</gene>
<organism evidence="7 8">
    <name type="scientific">Colletotrichum incanum</name>
    <name type="common">Soybean anthracnose fungus</name>
    <dbReference type="NCBI Taxonomy" id="1573173"/>
    <lineage>
        <taxon>Eukaryota</taxon>
        <taxon>Fungi</taxon>
        <taxon>Dikarya</taxon>
        <taxon>Ascomycota</taxon>
        <taxon>Pezizomycotina</taxon>
        <taxon>Sordariomycetes</taxon>
        <taxon>Hypocreomycetidae</taxon>
        <taxon>Glomerellales</taxon>
        <taxon>Glomerellaceae</taxon>
        <taxon>Colletotrichum</taxon>
        <taxon>Colletotrichum spaethianum species complex</taxon>
    </lineage>
</organism>
<evidence type="ECO:0000313" key="7">
    <source>
        <dbReference type="EMBL" id="KZL63188.1"/>
    </source>
</evidence>
<name>A0A166L7B4_COLIC</name>
<feature type="region of interest" description="Disordered" evidence="5">
    <location>
        <begin position="249"/>
        <end position="315"/>
    </location>
</feature>
<keyword evidence="8" id="KW-1185">Reference proteome</keyword>
<accession>A0A166L7B4</accession>
<feature type="compositionally biased region" description="Polar residues" evidence="5">
    <location>
        <begin position="77"/>
        <end position="89"/>
    </location>
</feature>
<protein>
    <submittedName>
        <fullName evidence="7">Nucleotide-sugar transporter</fullName>
    </submittedName>
</protein>
<reference evidence="7 8" key="1">
    <citation type="submission" date="2015-06" db="EMBL/GenBank/DDBJ databases">
        <title>Survival trade-offs in plant roots during colonization by closely related pathogenic and mutualistic fungi.</title>
        <authorList>
            <person name="Hacquard S."/>
            <person name="Kracher B."/>
            <person name="Hiruma K."/>
            <person name="Weinman A."/>
            <person name="Muench P."/>
            <person name="Garrido Oter R."/>
            <person name="Ver Loren van Themaat E."/>
            <person name="Dallerey J.-F."/>
            <person name="Damm U."/>
            <person name="Henrissat B."/>
            <person name="Lespinet O."/>
            <person name="Thon M."/>
            <person name="Kemen E."/>
            <person name="McHardy A.C."/>
            <person name="Schulze-Lefert P."/>
            <person name="O'Connell R.J."/>
        </authorList>
    </citation>
    <scope>NUCLEOTIDE SEQUENCE [LARGE SCALE GENOMIC DNA]</scope>
    <source>
        <strain evidence="7 8">MAFF 238704</strain>
    </source>
</reference>
<keyword evidence="4 6" id="KW-0472">Membrane</keyword>
<sequence length="843" mass="90977">LGPGGSVVSSRIDFPVRTRWMPQGRRAPARRCETLGSQAGDHTGRGHRTSDTGQRQPESPTAKQSEAKQSRTEHRMAQTQTCSNRPATSASLHFCSHGTSQTPSKGTYLLSARHSFLLPVLPATASSCPPPPSSLVAPLAPSCPWSSLTSGAGSPSQGRKGPASRTRHTQNSRRGNTLAWTGAGNVPCFWKEGIEKRDTLPNPLQRYQCNLSFPSFSNFLSPSSILFHRPPHIAICLPPFAKCPALPTAGSRSDIVPDPSRSSSTPDSLAVFTKENRGGKEKKKGTKRKSSFSLASHRHLRPPTHPPTLLPPNRNKLSTTQIHRRSGTPVRGITTSHCSKHRLISNSTSSTANPSVLTFSILSTSATMALLDAAAPPAGGPTLFGMSMKQVSLITLTFQNSALILIMHYSRIMPPVGDHRYFTSTAVFLNEVIKLSICLTCSIAEVSRTLAPSTPATVIFEQIFNSVFSGDGWKLAIPATLYTLQNTLQYVAVGNLDAVHFQVLYQLKILTTAVFSVTMLRRALGMKRWISLFILTLGVSIVSLPQPSSANHADSSSASILLHDTTDHFFPRSVHELGQAAEGAAEVARELTKRAADGLAGVGGEIVKRSASYQGIQEDQDPSPLMNYSIGLSAVLVAAVASGLAGVYFEKMLKDSATPASVWTRNIQLSFYSLFPALAGVIFIDGEDIAKHGFFEGYNWVVWTAIVFQAVGGVLASLCINYADNIAKNFAASISIVISFLFSVWFFNFEVNFTFIIGTALVLASTYLYSIPDRKGRPPPITIASYEKAMVDPAYTPAVTDEAKLNLDPLDAVRGMGLSTSRPSSPMLHHHRAPSARGKNRDD</sequence>
<evidence type="ECO:0000256" key="3">
    <source>
        <dbReference type="ARBA" id="ARBA00022989"/>
    </source>
</evidence>
<evidence type="ECO:0000256" key="6">
    <source>
        <dbReference type="SAM" id="Phobius"/>
    </source>
</evidence>